<accession>A0ABD6QT45</accession>
<dbReference type="EMBL" id="MBER01000010">
    <property type="protein sequence ID" value="OMC51928.1"/>
    <property type="molecule type" value="Genomic_DNA"/>
</dbReference>
<feature type="compositionally biased region" description="Polar residues" evidence="1">
    <location>
        <begin position="1"/>
        <end position="14"/>
    </location>
</feature>
<name>A0ABD6QT45_MYCFO</name>
<dbReference type="Pfam" id="PF02650">
    <property type="entry name" value="HTH_WhiA"/>
    <property type="match status" value="1"/>
</dbReference>
<evidence type="ECO:0000313" key="4">
    <source>
        <dbReference type="Proteomes" id="UP000187001"/>
    </source>
</evidence>
<evidence type="ECO:0000259" key="2">
    <source>
        <dbReference type="Pfam" id="PF02650"/>
    </source>
</evidence>
<evidence type="ECO:0000313" key="3">
    <source>
        <dbReference type="EMBL" id="OMC51928.1"/>
    </source>
</evidence>
<feature type="region of interest" description="Disordered" evidence="1">
    <location>
        <begin position="141"/>
        <end position="185"/>
    </location>
</feature>
<gene>
    <name evidence="3" type="ORF">A5742_17485</name>
</gene>
<sequence length="185" mass="19898">MSTGDASESSTSVGASGKRAIRRLERRQRSLLMYREYEAGATIAEIAEKYRLTPNAVTGRFRVLGLSVTDANTVRSEKGSSRQCAAAQQALRTTTAAKWRAVLKLRVQYPDLTLADLAAKHDPPLTKDAYWSRLRRALRAAGGEAGAKGSTKRPQVGSKPRTARVLSPAAVASQDETAVVRAEAG</sequence>
<evidence type="ECO:0000256" key="1">
    <source>
        <dbReference type="SAM" id="MobiDB-lite"/>
    </source>
</evidence>
<dbReference type="InterPro" id="IPR023054">
    <property type="entry name" value="Sporulation_regulator_WhiA_C"/>
</dbReference>
<organism evidence="3 4">
    <name type="scientific">Mycolicibacterium fortuitum</name>
    <name type="common">Mycobacterium fortuitum</name>
    <dbReference type="NCBI Taxonomy" id="1766"/>
    <lineage>
        <taxon>Bacteria</taxon>
        <taxon>Bacillati</taxon>
        <taxon>Actinomycetota</taxon>
        <taxon>Actinomycetes</taxon>
        <taxon>Mycobacteriales</taxon>
        <taxon>Mycobacteriaceae</taxon>
        <taxon>Mycolicibacterium</taxon>
    </lineage>
</organism>
<feature type="domain" description="Sporulation regulator WhiA C-terminal" evidence="2">
    <location>
        <begin position="70"/>
        <end position="136"/>
    </location>
</feature>
<feature type="region of interest" description="Disordered" evidence="1">
    <location>
        <begin position="1"/>
        <end position="20"/>
    </location>
</feature>
<comment type="caution">
    <text evidence="3">The sequence shown here is derived from an EMBL/GenBank/DDBJ whole genome shotgun (WGS) entry which is preliminary data.</text>
</comment>
<reference evidence="3 4" key="1">
    <citation type="submission" date="2016-07" db="EMBL/GenBank/DDBJ databases">
        <authorList>
            <person name="Sutton G."/>
            <person name="Brinkac L."/>
            <person name="Sanka R."/>
            <person name="Adams M."/>
            <person name="Lau E."/>
            <person name="Kumar A."/>
            <person name="Macaden R."/>
        </authorList>
    </citation>
    <scope>NUCLEOTIDE SEQUENCE [LARGE SCALE GENOMIC DNA]</scope>
    <source>
        <strain evidence="3 4">GA-0871</strain>
    </source>
</reference>
<dbReference type="AlphaFoldDB" id="A0ABD6QT45"/>
<protein>
    <recommendedName>
        <fullName evidence="2">Sporulation regulator WhiA C-terminal domain-containing protein</fullName>
    </recommendedName>
</protein>
<proteinExistence type="predicted"/>
<dbReference type="Proteomes" id="UP000187001">
    <property type="component" value="Unassembled WGS sequence"/>
</dbReference>